<comment type="catalytic activity">
    <reaction evidence="2 4">
        <text>L-methionyl-[protein] + [thioredoxin]-disulfide + H2O = L-methionyl-(S)-S-oxide-[protein] + [thioredoxin]-dithiol</text>
        <dbReference type="Rhea" id="RHEA:14217"/>
        <dbReference type="Rhea" id="RHEA-COMP:10698"/>
        <dbReference type="Rhea" id="RHEA-COMP:10700"/>
        <dbReference type="Rhea" id="RHEA-COMP:12313"/>
        <dbReference type="Rhea" id="RHEA-COMP:12315"/>
        <dbReference type="ChEBI" id="CHEBI:15377"/>
        <dbReference type="ChEBI" id="CHEBI:16044"/>
        <dbReference type="ChEBI" id="CHEBI:29950"/>
        <dbReference type="ChEBI" id="CHEBI:44120"/>
        <dbReference type="ChEBI" id="CHEBI:50058"/>
        <dbReference type="EC" id="1.8.4.11"/>
    </reaction>
</comment>
<feature type="active site" evidence="4">
    <location>
        <position position="42"/>
    </location>
</feature>
<sequence>MPFAIQSLKAPILAVLIMMGIAIECGSAKAAGTGKAYFAGGCFWCVEADFERLPGVGDVISGFTGGKTDNPTYKQVTGGNTGHYEAVEIPYDPETVSYDQLLYAFFRSVDPTDAGGQFCDRGDSYRTAIFVSNAEEKAAAEAAKARAQRDLGRTIVTPILEASKFFPADDFHQDYYKRTEVVLTRRGPKTKASAYKFYRNGCRRDQKVLQLWGDDAVFATPSS</sequence>
<evidence type="ECO:0000256" key="3">
    <source>
        <dbReference type="ARBA" id="ARBA00048782"/>
    </source>
</evidence>
<dbReference type="GO" id="GO:0033744">
    <property type="term" value="F:L-methionine:thioredoxin-disulfide S-oxidoreductase activity"/>
    <property type="evidence" value="ECO:0007669"/>
    <property type="project" value="RHEA"/>
</dbReference>
<dbReference type="EMBL" id="FXXQ01000011">
    <property type="protein sequence ID" value="SMX24968.1"/>
    <property type="molecule type" value="Genomic_DNA"/>
</dbReference>
<dbReference type="HAMAP" id="MF_01401">
    <property type="entry name" value="MsrA"/>
    <property type="match status" value="1"/>
</dbReference>
<evidence type="ECO:0000256" key="2">
    <source>
        <dbReference type="ARBA" id="ARBA00047806"/>
    </source>
</evidence>
<comment type="similarity">
    <text evidence="4">Belongs to the MsrA Met sulfoxide reductase family.</text>
</comment>
<dbReference type="Gene3D" id="3.30.1060.10">
    <property type="entry name" value="Peptide methionine sulphoxide reductase MsrA"/>
    <property type="match status" value="1"/>
</dbReference>
<name>A0A238J2N9_9RHOB</name>
<dbReference type="PANTHER" id="PTHR43774">
    <property type="entry name" value="PEPTIDE METHIONINE SULFOXIDE REDUCTASE"/>
    <property type="match status" value="1"/>
</dbReference>
<dbReference type="Pfam" id="PF01625">
    <property type="entry name" value="PMSR"/>
    <property type="match status" value="1"/>
</dbReference>
<keyword evidence="1 4" id="KW-0560">Oxidoreductase</keyword>
<comment type="catalytic activity">
    <reaction evidence="3 4">
        <text>[thioredoxin]-disulfide + L-methionine + H2O = L-methionine (S)-S-oxide + [thioredoxin]-dithiol</text>
        <dbReference type="Rhea" id="RHEA:19993"/>
        <dbReference type="Rhea" id="RHEA-COMP:10698"/>
        <dbReference type="Rhea" id="RHEA-COMP:10700"/>
        <dbReference type="ChEBI" id="CHEBI:15377"/>
        <dbReference type="ChEBI" id="CHEBI:29950"/>
        <dbReference type="ChEBI" id="CHEBI:50058"/>
        <dbReference type="ChEBI" id="CHEBI:57844"/>
        <dbReference type="ChEBI" id="CHEBI:58772"/>
        <dbReference type="EC" id="1.8.4.11"/>
    </reaction>
</comment>
<feature type="domain" description="Peptide methionine sulphoxide reductase MsrA" evidence="5">
    <location>
        <begin position="35"/>
        <end position="179"/>
    </location>
</feature>
<dbReference type="InterPro" id="IPR036509">
    <property type="entry name" value="Met_Sox_Rdtase_MsrA_sf"/>
</dbReference>
<evidence type="ECO:0000313" key="7">
    <source>
        <dbReference type="Proteomes" id="UP000201838"/>
    </source>
</evidence>
<dbReference type="SUPFAM" id="SSF55068">
    <property type="entry name" value="Peptide methionine sulfoxide reductase"/>
    <property type="match status" value="1"/>
</dbReference>
<evidence type="ECO:0000313" key="6">
    <source>
        <dbReference type="EMBL" id="SMX24968.1"/>
    </source>
</evidence>
<dbReference type="GO" id="GO:0008113">
    <property type="term" value="F:peptide-methionine (S)-S-oxide reductase activity"/>
    <property type="evidence" value="ECO:0007669"/>
    <property type="project" value="UniProtKB-UniRule"/>
</dbReference>
<dbReference type="InterPro" id="IPR002569">
    <property type="entry name" value="Met_Sox_Rdtase_MsrA_dom"/>
</dbReference>
<comment type="function">
    <text evidence="4">Has an important function as a repair enzyme for proteins that have been inactivated by oxidation. Catalyzes the reversible oxidation-reduction of methionine sulfoxide in proteins to methionine.</text>
</comment>
<proteinExistence type="inferred from homology"/>
<dbReference type="NCBIfam" id="TIGR00401">
    <property type="entry name" value="msrA"/>
    <property type="match status" value="1"/>
</dbReference>
<dbReference type="AlphaFoldDB" id="A0A238J2N9"/>
<evidence type="ECO:0000256" key="1">
    <source>
        <dbReference type="ARBA" id="ARBA00023002"/>
    </source>
</evidence>
<keyword evidence="7" id="KW-1185">Reference proteome</keyword>
<dbReference type="PANTHER" id="PTHR43774:SF1">
    <property type="entry name" value="PEPTIDE METHIONINE SULFOXIDE REDUCTASE MSRA 2"/>
    <property type="match status" value="1"/>
</dbReference>
<dbReference type="EC" id="1.8.4.11" evidence="4"/>
<gene>
    <name evidence="6" type="primary">msrA_2</name>
    <name evidence="4" type="synonym">msrA</name>
    <name evidence="6" type="ORF">BOA8489_03101</name>
</gene>
<protein>
    <recommendedName>
        <fullName evidence="4">Peptide methionine sulfoxide reductase MsrA</fullName>
        <shortName evidence="4">Protein-methionine-S-oxide reductase</shortName>
        <ecNumber evidence="4">1.8.4.11</ecNumber>
    </recommendedName>
    <alternativeName>
        <fullName evidence="4">Peptide-methionine (S)-S-oxide reductase</fullName>
        <shortName evidence="4">Peptide Met(O) reductase</shortName>
    </alternativeName>
</protein>
<dbReference type="OrthoDB" id="4174719at2"/>
<evidence type="ECO:0000256" key="4">
    <source>
        <dbReference type="HAMAP-Rule" id="MF_01401"/>
    </source>
</evidence>
<dbReference type="Proteomes" id="UP000201838">
    <property type="component" value="Unassembled WGS sequence"/>
</dbReference>
<evidence type="ECO:0000259" key="5">
    <source>
        <dbReference type="Pfam" id="PF01625"/>
    </source>
</evidence>
<accession>A0A238J2N9</accession>
<reference evidence="6 7" key="1">
    <citation type="submission" date="2017-05" db="EMBL/GenBank/DDBJ databases">
        <authorList>
            <person name="Song R."/>
            <person name="Chenine A.L."/>
            <person name="Ruprecht R.M."/>
        </authorList>
    </citation>
    <scope>NUCLEOTIDE SEQUENCE [LARGE SCALE GENOMIC DNA]</scope>
    <source>
        <strain evidence="6 7">CECT 8489</strain>
    </source>
</reference>
<organism evidence="6 7">
    <name type="scientific">Boseongicola aestuarii</name>
    <dbReference type="NCBI Taxonomy" id="1470561"/>
    <lineage>
        <taxon>Bacteria</taxon>
        <taxon>Pseudomonadati</taxon>
        <taxon>Pseudomonadota</taxon>
        <taxon>Alphaproteobacteria</taxon>
        <taxon>Rhodobacterales</taxon>
        <taxon>Paracoccaceae</taxon>
        <taxon>Boseongicola</taxon>
    </lineage>
</organism>
<dbReference type="RefSeq" id="WP_093975170.1">
    <property type="nucleotide sequence ID" value="NZ_FXXQ01000011.1"/>
</dbReference>